<sequence>MPKRLLLLFLAFILLLALGGLYFAFRPQITDWIEDLIVKETSDKETSAEEFVCDGEIYRNNRQGYKVCYSSGWDTMAFGYSQLTVGFDPYTIPEASEYPGMIMISVSWESSASLLASHLDNLEDASTSATEVDGVTGIKVAGTFPSDAMFFSDYFQVVTVLENLSRTYTIQLLSSPDGYESNLLTY</sequence>
<protein>
    <submittedName>
        <fullName evidence="1">Uncharacterized protein</fullName>
    </submittedName>
</protein>
<reference evidence="1" key="1">
    <citation type="journal article" date="2020" name="mSystems">
        <title>Genome- and Community-Level Interaction Insights into Carbon Utilization and Element Cycling Functions of Hydrothermarchaeota in Hydrothermal Sediment.</title>
        <authorList>
            <person name="Zhou Z."/>
            <person name="Liu Y."/>
            <person name="Xu W."/>
            <person name="Pan J."/>
            <person name="Luo Z.H."/>
            <person name="Li M."/>
        </authorList>
    </citation>
    <scope>NUCLEOTIDE SEQUENCE [LARGE SCALE GENOMIC DNA]</scope>
    <source>
        <strain evidence="1">HyVt-365</strain>
    </source>
</reference>
<proteinExistence type="predicted"/>
<dbReference type="EMBL" id="DRHH01000034">
    <property type="protein sequence ID" value="HEB13944.1"/>
    <property type="molecule type" value="Genomic_DNA"/>
</dbReference>
<dbReference type="AlphaFoldDB" id="A0A7C1NYD8"/>
<name>A0A7C1NYD8_UNCKA</name>
<gene>
    <name evidence="1" type="ORF">ENI09_00840</name>
</gene>
<evidence type="ECO:0000313" key="1">
    <source>
        <dbReference type="EMBL" id="HEB13944.1"/>
    </source>
</evidence>
<organism evidence="1">
    <name type="scientific">candidate division WWE3 bacterium</name>
    <dbReference type="NCBI Taxonomy" id="2053526"/>
    <lineage>
        <taxon>Bacteria</taxon>
        <taxon>Katanobacteria</taxon>
    </lineage>
</organism>
<dbReference type="Proteomes" id="UP000885744">
    <property type="component" value="Unassembled WGS sequence"/>
</dbReference>
<accession>A0A7C1NYD8</accession>
<feature type="non-terminal residue" evidence="1">
    <location>
        <position position="186"/>
    </location>
</feature>
<comment type="caution">
    <text evidence="1">The sequence shown here is derived from an EMBL/GenBank/DDBJ whole genome shotgun (WGS) entry which is preliminary data.</text>
</comment>